<evidence type="ECO:0000256" key="8">
    <source>
        <dbReference type="ARBA" id="ARBA00023134"/>
    </source>
</evidence>
<accession>A0A8S9ZN84</accession>
<evidence type="ECO:0000256" key="11">
    <source>
        <dbReference type="ARBA" id="ARBA00037377"/>
    </source>
</evidence>
<dbReference type="SUPFAM" id="SSF52540">
    <property type="entry name" value="P-loop containing nucleoside triphosphate hydrolases"/>
    <property type="match status" value="1"/>
</dbReference>
<evidence type="ECO:0000256" key="1">
    <source>
        <dbReference type="ARBA" id="ARBA00004389"/>
    </source>
</evidence>
<dbReference type="GO" id="GO:0043001">
    <property type="term" value="P:Golgi to plasma membrane protein transport"/>
    <property type="evidence" value="ECO:0007669"/>
    <property type="project" value="TreeGrafter"/>
</dbReference>
<comment type="similarity">
    <text evidence="2">Belongs to the SRP receptor beta subunit family.</text>
</comment>
<keyword evidence="16" id="KW-1185">Reference proteome</keyword>
<organism evidence="15 16">
    <name type="scientific">Meloidogyne graminicola</name>
    <dbReference type="NCBI Taxonomy" id="189291"/>
    <lineage>
        <taxon>Eukaryota</taxon>
        <taxon>Metazoa</taxon>
        <taxon>Ecdysozoa</taxon>
        <taxon>Nematoda</taxon>
        <taxon>Chromadorea</taxon>
        <taxon>Rhabditida</taxon>
        <taxon>Tylenchina</taxon>
        <taxon>Tylenchomorpha</taxon>
        <taxon>Tylenchoidea</taxon>
        <taxon>Meloidogynidae</taxon>
        <taxon>Meloidogyninae</taxon>
        <taxon>Meloidogyne</taxon>
    </lineage>
</organism>
<proteinExistence type="inferred from homology"/>
<dbReference type="GO" id="GO:0005794">
    <property type="term" value="C:Golgi apparatus"/>
    <property type="evidence" value="ECO:0007669"/>
    <property type="project" value="TreeGrafter"/>
</dbReference>
<dbReference type="EMBL" id="JABEBT010000053">
    <property type="protein sequence ID" value="KAF7634673.1"/>
    <property type="molecule type" value="Genomic_DNA"/>
</dbReference>
<keyword evidence="5" id="KW-0547">Nucleotide-binding</keyword>
<comment type="caution">
    <text evidence="15">The sequence shown here is derived from an EMBL/GenBank/DDBJ whole genome shotgun (WGS) entry which is preliminary data.</text>
</comment>
<dbReference type="Pfam" id="PF09439">
    <property type="entry name" value="SRPRB"/>
    <property type="match status" value="1"/>
</dbReference>
<comment type="function">
    <text evidence="11">Trans-Golgi-associated GTPase that regulates protein sorting. Controls the targeting of ARL1 and its effector to the trans-Golgi. Required for the lipidation of chylomicrons in the intestine and required for VLDL lipidation in the liver.</text>
</comment>
<name>A0A8S9ZN84_9BILA</name>
<keyword evidence="10" id="KW-0675">Receptor</keyword>
<keyword evidence="7 14" id="KW-1133">Transmembrane helix</keyword>
<dbReference type="InterPro" id="IPR005225">
    <property type="entry name" value="Small_GTP-bd"/>
</dbReference>
<reference evidence="15" key="1">
    <citation type="journal article" date="2020" name="Ecol. Evol.">
        <title>Genome structure and content of the rice root-knot nematode (Meloidogyne graminicola).</title>
        <authorList>
            <person name="Phan N.T."/>
            <person name="Danchin E.G.J."/>
            <person name="Klopp C."/>
            <person name="Perfus-Barbeoch L."/>
            <person name="Kozlowski D.K."/>
            <person name="Koutsovoulos G.D."/>
            <person name="Lopez-Roques C."/>
            <person name="Bouchez O."/>
            <person name="Zahm M."/>
            <person name="Besnard G."/>
            <person name="Bellafiore S."/>
        </authorList>
    </citation>
    <scope>NUCLEOTIDE SEQUENCE</scope>
    <source>
        <strain evidence="15">VN-18</strain>
    </source>
</reference>
<keyword evidence="4 14" id="KW-0812">Transmembrane</keyword>
<dbReference type="OrthoDB" id="41266at2759"/>
<evidence type="ECO:0000313" key="15">
    <source>
        <dbReference type="EMBL" id="KAF7634673.1"/>
    </source>
</evidence>
<evidence type="ECO:0000256" key="10">
    <source>
        <dbReference type="ARBA" id="ARBA00023170"/>
    </source>
</evidence>
<evidence type="ECO:0000256" key="14">
    <source>
        <dbReference type="SAM" id="Phobius"/>
    </source>
</evidence>
<dbReference type="AlphaFoldDB" id="A0A8S9ZN84"/>
<dbReference type="GO" id="GO:0005789">
    <property type="term" value="C:endoplasmic reticulum membrane"/>
    <property type="evidence" value="ECO:0007669"/>
    <property type="project" value="UniProtKB-SubCell"/>
</dbReference>
<keyword evidence="6" id="KW-0256">Endoplasmic reticulum</keyword>
<dbReference type="InterPro" id="IPR027417">
    <property type="entry name" value="P-loop_NTPase"/>
</dbReference>
<dbReference type="GO" id="GO:0034067">
    <property type="term" value="P:protein localization to Golgi apparatus"/>
    <property type="evidence" value="ECO:0007669"/>
    <property type="project" value="TreeGrafter"/>
</dbReference>
<evidence type="ECO:0000256" key="2">
    <source>
        <dbReference type="ARBA" id="ARBA00005619"/>
    </source>
</evidence>
<dbReference type="PANTHER" id="PTHR45909:SF1">
    <property type="entry name" value="ADP-RIBOSYLATION FACTOR-RELATED PROTEIN 1"/>
    <property type="match status" value="1"/>
</dbReference>
<dbReference type="Proteomes" id="UP000605970">
    <property type="component" value="Unassembled WGS sequence"/>
</dbReference>
<evidence type="ECO:0000256" key="4">
    <source>
        <dbReference type="ARBA" id="ARBA00022692"/>
    </source>
</evidence>
<dbReference type="NCBIfam" id="TIGR00231">
    <property type="entry name" value="small_GTP"/>
    <property type="match status" value="1"/>
</dbReference>
<evidence type="ECO:0000256" key="3">
    <source>
        <dbReference type="ARBA" id="ARBA00020256"/>
    </source>
</evidence>
<dbReference type="InterPro" id="IPR019009">
    <property type="entry name" value="SRP_receptor_beta_su"/>
</dbReference>
<dbReference type="Gene3D" id="3.40.50.300">
    <property type="entry name" value="P-loop containing nucleotide triphosphate hydrolases"/>
    <property type="match status" value="1"/>
</dbReference>
<gene>
    <name evidence="15" type="ORF">Mgra_00005921</name>
</gene>
<keyword evidence="8" id="KW-0342">GTP-binding</keyword>
<evidence type="ECO:0000256" key="9">
    <source>
        <dbReference type="ARBA" id="ARBA00023136"/>
    </source>
</evidence>
<dbReference type="GO" id="GO:0005525">
    <property type="term" value="F:GTP binding"/>
    <property type="evidence" value="ECO:0007669"/>
    <property type="project" value="UniProtKB-KW"/>
</dbReference>
<dbReference type="GO" id="GO:0006886">
    <property type="term" value="P:intracellular protein transport"/>
    <property type="evidence" value="ECO:0007669"/>
    <property type="project" value="TreeGrafter"/>
</dbReference>
<evidence type="ECO:0000313" key="16">
    <source>
        <dbReference type="Proteomes" id="UP000605970"/>
    </source>
</evidence>
<feature type="transmembrane region" description="Helical" evidence="14">
    <location>
        <begin position="215"/>
        <end position="237"/>
    </location>
</feature>
<keyword evidence="9 14" id="KW-0472">Membrane</keyword>
<comment type="subunit">
    <text evidence="12">Interacts with SYS1.</text>
</comment>
<dbReference type="InterPro" id="IPR024156">
    <property type="entry name" value="Small_GTPase_ARF"/>
</dbReference>
<evidence type="ECO:0000256" key="13">
    <source>
        <dbReference type="ARBA" id="ARBA00039478"/>
    </source>
</evidence>
<sequence>MVKQQQSSSFSYKYESYSSAILSSLKDNQIFIPAIVTLIVLVITSLVFFFYRRVIKTKANTILIIGPSGSGKSTIFGKLVNQKNEWSTHSSVQENIYSDYLCKEGLNKTFNLVDFPGADTFRKALFNKWFNEQLSSVCCIIFVVDSATFSKKDVAEYLYDVLYEIKNTKIPILVVCNKQDLSHAKAGQYFFALNVCNDKMDGLVKKIKENQRVNTLFFVNAYICKLWTCIISLPLFVSDSSFTFKSKLNLMINQFMALEFDVSTVAGMKDLALARISIIKKFYTIMLENKMGLQGRLPKEFLEIDI</sequence>
<evidence type="ECO:0000256" key="12">
    <source>
        <dbReference type="ARBA" id="ARBA00038765"/>
    </source>
</evidence>
<evidence type="ECO:0000256" key="5">
    <source>
        <dbReference type="ARBA" id="ARBA00022741"/>
    </source>
</evidence>
<feature type="transmembrane region" description="Helical" evidence="14">
    <location>
        <begin position="30"/>
        <end position="51"/>
    </location>
</feature>
<evidence type="ECO:0000256" key="6">
    <source>
        <dbReference type="ARBA" id="ARBA00022824"/>
    </source>
</evidence>
<protein>
    <recommendedName>
        <fullName evidence="13">ADP-ribosylation factor-related protein 1</fullName>
    </recommendedName>
    <alternativeName>
        <fullName evidence="3">Signal recognition particle receptor subunit beta</fullName>
    </alternativeName>
</protein>
<evidence type="ECO:0000256" key="7">
    <source>
        <dbReference type="ARBA" id="ARBA00022989"/>
    </source>
</evidence>
<dbReference type="GO" id="GO:0003924">
    <property type="term" value="F:GTPase activity"/>
    <property type="evidence" value="ECO:0007669"/>
    <property type="project" value="TreeGrafter"/>
</dbReference>
<comment type="subcellular location">
    <subcellularLocation>
        <location evidence="1">Endoplasmic reticulum membrane</location>
        <topology evidence="1">Single-pass membrane protein</topology>
    </subcellularLocation>
</comment>
<dbReference type="PANTHER" id="PTHR45909">
    <property type="entry name" value="ADP-RIBOSYLATION FACTOR-RELATED PROTEIN 1"/>
    <property type="match status" value="1"/>
</dbReference>